<dbReference type="EMBL" id="SOZI01000150">
    <property type="protein sequence ID" value="TNY18209.1"/>
    <property type="molecule type" value="Genomic_DNA"/>
</dbReference>
<feature type="transmembrane region" description="Helical" evidence="5">
    <location>
        <begin position="39"/>
        <end position="61"/>
    </location>
</feature>
<sequence>MTNARGLLLALLLLVALPCLVAAQSGNDDARAKGIEVRAGPAAVFLVLYLVSTLIMWFLWFRNGRQGYMLNLLVGMLCMTIGLLLRVKDNYAWQFLFTFLSPCAFLANDYVVLKRLSRALGTDISSSCLFISPRGIVWIFILSDVITFCAQTVGTVFVIVGGKWSSLGQNIAIAGLALQLVSFALFTRLLSTLAKRLRSRFPHVYYHNSGRRLRPWSKGPVTDVRTLLLVLGLTCIGILIRSVFRLIEQADGFFGYIATHEAFLYAFDTAPLWLSLSFFCLVWPPRYIGGCAGAQESVLLRERGTAFKRSKQTAFKRYKARQAALT</sequence>
<feature type="transmembrane region" description="Helical" evidence="5">
    <location>
        <begin position="224"/>
        <end position="244"/>
    </location>
</feature>
<feature type="transmembrane region" description="Helical" evidence="5">
    <location>
        <begin position="68"/>
        <end position="85"/>
    </location>
</feature>
<feature type="transmembrane region" description="Helical" evidence="5">
    <location>
        <begin position="91"/>
        <end position="113"/>
    </location>
</feature>
<proteinExistence type="predicted"/>
<feature type="signal peptide" evidence="6">
    <location>
        <begin position="1"/>
        <end position="23"/>
    </location>
</feature>
<keyword evidence="6" id="KW-0732">Signal</keyword>
<keyword evidence="3 5" id="KW-1133">Transmembrane helix</keyword>
<evidence type="ECO:0000256" key="1">
    <source>
        <dbReference type="ARBA" id="ARBA00004141"/>
    </source>
</evidence>
<dbReference type="Proteomes" id="UP000311382">
    <property type="component" value="Unassembled WGS sequence"/>
</dbReference>
<comment type="caution">
    <text evidence="7">The sequence shown here is derived from an EMBL/GenBank/DDBJ whole genome shotgun (WGS) entry which is preliminary data.</text>
</comment>
<comment type="subcellular location">
    <subcellularLocation>
        <location evidence="1">Membrane</location>
        <topology evidence="1">Multi-pass membrane protein</topology>
    </subcellularLocation>
</comment>
<accession>A0A5C5FPJ0</accession>
<evidence type="ECO:0000313" key="8">
    <source>
        <dbReference type="Proteomes" id="UP000311382"/>
    </source>
</evidence>
<evidence type="ECO:0000256" key="6">
    <source>
        <dbReference type="SAM" id="SignalP"/>
    </source>
</evidence>
<feature type="chain" id="PRO_5022679624" evidence="6">
    <location>
        <begin position="24"/>
        <end position="326"/>
    </location>
</feature>
<keyword evidence="8" id="KW-1185">Reference proteome</keyword>
<feature type="transmembrane region" description="Helical" evidence="5">
    <location>
        <begin position="134"/>
        <end position="159"/>
    </location>
</feature>
<dbReference type="OrthoDB" id="3358017at2759"/>
<evidence type="ECO:0000256" key="4">
    <source>
        <dbReference type="ARBA" id="ARBA00023136"/>
    </source>
</evidence>
<evidence type="ECO:0000256" key="3">
    <source>
        <dbReference type="ARBA" id="ARBA00022989"/>
    </source>
</evidence>
<dbReference type="AlphaFoldDB" id="A0A5C5FPJ0"/>
<feature type="transmembrane region" description="Helical" evidence="5">
    <location>
        <begin position="171"/>
        <end position="190"/>
    </location>
</feature>
<protein>
    <submittedName>
        <fullName evidence="7">RTA1 like protein-domain-containing protein</fullName>
    </submittedName>
</protein>
<evidence type="ECO:0000256" key="2">
    <source>
        <dbReference type="ARBA" id="ARBA00022692"/>
    </source>
</evidence>
<dbReference type="GO" id="GO:0016020">
    <property type="term" value="C:membrane"/>
    <property type="evidence" value="ECO:0007669"/>
    <property type="project" value="UniProtKB-SubCell"/>
</dbReference>
<dbReference type="PANTHER" id="PTHR31465:SF1">
    <property type="entry name" value="PROTEIN RTA1-RELATED"/>
    <property type="match status" value="1"/>
</dbReference>
<organism evidence="7 8">
    <name type="scientific">Rhodotorula diobovata</name>
    <dbReference type="NCBI Taxonomy" id="5288"/>
    <lineage>
        <taxon>Eukaryota</taxon>
        <taxon>Fungi</taxon>
        <taxon>Dikarya</taxon>
        <taxon>Basidiomycota</taxon>
        <taxon>Pucciniomycotina</taxon>
        <taxon>Microbotryomycetes</taxon>
        <taxon>Sporidiobolales</taxon>
        <taxon>Sporidiobolaceae</taxon>
        <taxon>Rhodotorula</taxon>
    </lineage>
</organism>
<name>A0A5C5FPJ0_9BASI</name>
<dbReference type="Pfam" id="PF04479">
    <property type="entry name" value="RTA1"/>
    <property type="match status" value="1"/>
</dbReference>
<dbReference type="InterPro" id="IPR007568">
    <property type="entry name" value="RTA1"/>
</dbReference>
<keyword evidence="4 5" id="KW-0472">Membrane</keyword>
<feature type="transmembrane region" description="Helical" evidence="5">
    <location>
        <begin position="264"/>
        <end position="283"/>
    </location>
</feature>
<evidence type="ECO:0000313" key="7">
    <source>
        <dbReference type="EMBL" id="TNY18209.1"/>
    </source>
</evidence>
<reference evidence="7 8" key="1">
    <citation type="submission" date="2019-03" db="EMBL/GenBank/DDBJ databases">
        <title>Rhodosporidium diobovatum UCD-FST 08-225 genome sequencing, assembly, and annotation.</title>
        <authorList>
            <person name="Fakankun I.U."/>
            <person name="Fristensky B."/>
            <person name="Levin D.B."/>
        </authorList>
    </citation>
    <scope>NUCLEOTIDE SEQUENCE [LARGE SCALE GENOMIC DNA]</scope>
    <source>
        <strain evidence="7 8">UCD-FST 08-225</strain>
    </source>
</reference>
<evidence type="ECO:0000256" key="5">
    <source>
        <dbReference type="SAM" id="Phobius"/>
    </source>
</evidence>
<gene>
    <name evidence="7" type="ORF">DMC30DRAFT_449037</name>
</gene>
<dbReference type="STRING" id="5288.A0A5C5FPJ0"/>
<dbReference type="PANTHER" id="PTHR31465">
    <property type="entry name" value="PROTEIN RTA1-RELATED"/>
    <property type="match status" value="1"/>
</dbReference>
<keyword evidence="2 5" id="KW-0812">Transmembrane</keyword>